<feature type="compositionally biased region" description="Polar residues" evidence="1">
    <location>
        <begin position="13"/>
        <end position="22"/>
    </location>
</feature>
<dbReference type="OrthoDB" id="6021263at2759"/>
<dbReference type="Proteomes" id="UP000327013">
    <property type="component" value="Unassembled WGS sequence"/>
</dbReference>
<reference evidence="2 3" key="1">
    <citation type="submission" date="2019-06" db="EMBL/GenBank/DDBJ databases">
        <title>A chromosomal-level reference genome of Carpinus fangiana (Coryloideae, Betulaceae).</title>
        <authorList>
            <person name="Yang X."/>
            <person name="Wang Z."/>
            <person name="Zhang L."/>
            <person name="Hao G."/>
            <person name="Liu J."/>
            <person name="Yang Y."/>
        </authorList>
    </citation>
    <scope>NUCLEOTIDE SEQUENCE [LARGE SCALE GENOMIC DNA]</scope>
    <source>
        <strain evidence="2">Cfa_2016G</strain>
        <tissue evidence="2">Leaf</tissue>
    </source>
</reference>
<dbReference type="GO" id="GO:0005762">
    <property type="term" value="C:mitochondrial large ribosomal subunit"/>
    <property type="evidence" value="ECO:0007669"/>
    <property type="project" value="TreeGrafter"/>
</dbReference>
<proteinExistence type="predicted"/>
<feature type="compositionally biased region" description="Low complexity" evidence="1">
    <location>
        <begin position="49"/>
        <end position="62"/>
    </location>
</feature>
<feature type="region of interest" description="Disordered" evidence="1">
    <location>
        <begin position="1"/>
        <end position="172"/>
    </location>
</feature>
<dbReference type="PANTHER" id="PTHR28266:SF1">
    <property type="entry name" value="LARGE RIBOSOMAL SUBUNIT PROTEIN ML58"/>
    <property type="match status" value="1"/>
</dbReference>
<evidence type="ECO:0000313" key="3">
    <source>
        <dbReference type="Proteomes" id="UP000327013"/>
    </source>
</evidence>
<dbReference type="InterPro" id="IPR024388">
    <property type="entry name" value="Ribosomal_mL58"/>
</dbReference>
<comment type="caution">
    <text evidence="2">The sequence shown here is derived from an EMBL/GenBank/DDBJ whole genome shotgun (WGS) entry which is preliminary data.</text>
</comment>
<evidence type="ECO:0000256" key="1">
    <source>
        <dbReference type="SAM" id="MobiDB-lite"/>
    </source>
</evidence>
<feature type="compositionally biased region" description="Low complexity" evidence="1">
    <location>
        <begin position="112"/>
        <end position="127"/>
    </location>
</feature>
<name>A0A5N6L273_9ROSI</name>
<evidence type="ECO:0000313" key="2">
    <source>
        <dbReference type="EMBL" id="KAB8576174.1"/>
    </source>
</evidence>
<dbReference type="GO" id="GO:0003735">
    <property type="term" value="F:structural constituent of ribosome"/>
    <property type="evidence" value="ECO:0007669"/>
    <property type="project" value="TreeGrafter"/>
</dbReference>
<organism evidence="2 3">
    <name type="scientific">Carpinus fangiana</name>
    <dbReference type="NCBI Taxonomy" id="176857"/>
    <lineage>
        <taxon>Eukaryota</taxon>
        <taxon>Viridiplantae</taxon>
        <taxon>Streptophyta</taxon>
        <taxon>Embryophyta</taxon>
        <taxon>Tracheophyta</taxon>
        <taxon>Spermatophyta</taxon>
        <taxon>Magnoliopsida</taxon>
        <taxon>eudicotyledons</taxon>
        <taxon>Gunneridae</taxon>
        <taxon>Pentapetalae</taxon>
        <taxon>rosids</taxon>
        <taxon>fabids</taxon>
        <taxon>Fagales</taxon>
        <taxon>Betulaceae</taxon>
        <taxon>Carpinus</taxon>
    </lineage>
</organism>
<sequence length="254" mass="27637">MASPFTLPLRTRLSPSTPSRLTQIRHASGPSTPRRARKALNIPPAPHAGGSSISAGGTSGRSHQPHPTPLTGSSGNLGTFPAGDRIVYAPPSSAPTPFHTPAKFLPRDDPRSAALSRLAAAKQQHLQQHQRRDSAQHGTGLGGERLPPTLPPTRRPTQHVSAASSAAGAPHLSATAVAEMRALRREDEEKWTATRLAERFGCSRFFVGLVVQASPERRRVVQKEVDAVRARWGRKRRVARMERGMRKELWGRDE</sequence>
<dbReference type="AlphaFoldDB" id="A0A5N6L273"/>
<keyword evidence="3" id="KW-1185">Reference proteome</keyword>
<dbReference type="PANTHER" id="PTHR28266">
    <property type="entry name" value="54S RIBOSOMAL PROTEIN L20, MITOCHONDRIAL"/>
    <property type="match status" value="1"/>
</dbReference>
<dbReference type="Pfam" id="PF12824">
    <property type="entry name" value="MRP-L20"/>
    <property type="match status" value="1"/>
</dbReference>
<gene>
    <name evidence="2" type="ORF">FH972_025702</name>
</gene>
<protein>
    <submittedName>
        <fullName evidence="2">Uncharacterized protein</fullName>
    </submittedName>
</protein>
<dbReference type="EMBL" id="VIBQ01000066">
    <property type="protein sequence ID" value="KAB8576174.1"/>
    <property type="molecule type" value="Genomic_DNA"/>
</dbReference>
<accession>A0A5N6L273</accession>